<evidence type="ECO:0008006" key="6">
    <source>
        <dbReference type="Google" id="ProtNLM"/>
    </source>
</evidence>
<reference evidence="4 5" key="1">
    <citation type="journal article" date="2016" name="Nat. Commun.">
        <title>Thousands of microbial genomes shed light on interconnected biogeochemical processes in an aquifer system.</title>
        <authorList>
            <person name="Anantharaman K."/>
            <person name="Brown C.T."/>
            <person name="Hug L.A."/>
            <person name="Sharon I."/>
            <person name="Castelle C.J."/>
            <person name="Probst A.J."/>
            <person name="Thomas B.C."/>
            <person name="Singh A."/>
            <person name="Wilkins M.J."/>
            <person name="Karaoz U."/>
            <person name="Brodie E.L."/>
            <person name="Williams K.H."/>
            <person name="Hubbard S.S."/>
            <person name="Banfield J.F."/>
        </authorList>
    </citation>
    <scope>NUCLEOTIDE SEQUENCE [LARGE SCALE GENOMIC DNA]</scope>
</reference>
<evidence type="ECO:0000256" key="1">
    <source>
        <dbReference type="ARBA" id="ARBA00022722"/>
    </source>
</evidence>
<accession>A0A1F4Q4R5</accession>
<dbReference type="Proteomes" id="UP000178724">
    <property type="component" value="Unassembled WGS sequence"/>
</dbReference>
<evidence type="ECO:0000256" key="2">
    <source>
        <dbReference type="ARBA" id="ARBA00022759"/>
    </source>
</evidence>
<sequence>MKSKLFYSKEYLTIAKNIKLFLNRQKDFLSERTADSPRAVGDAVQSLLEDNLQNILGDNIKDYSPDFARRAMADIAFKDRDDFYYIVDIKTHNINTSFNMPNLTSVERLARFYEDDKNYFVVLLIAYVVKGTHIEVERVNFIPLEFLSWDCLTIGALGWGQIQIANSNKTNIIPLYSRKKWMLELCDTLFEFYPREIGKIATRIKYFKKVKAFWRRKADH</sequence>
<dbReference type="AlphaFoldDB" id="A0A1F4Q4R5"/>
<keyword evidence="2" id="KW-0255">Endonuclease</keyword>
<evidence type="ECO:0000313" key="5">
    <source>
        <dbReference type="Proteomes" id="UP000178724"/>
    </source>
</evidence>
<keyword evidence="3" id="KW-0378">Hydrolase</keyword>
<evidence type="ECO:0000313" key="4">
    <source>
        <dbReference type="EMBL" id="OGB90860.1"/>
    </source>
</evidence>
<dbReference type="GO" id="GO:0004519">
    <property type="term" value="F:endonuclease activity"/>
    <property type="evidence" value="ECO:0007669"/>
    <property type="project" value="UniProtKB-KW"/>
</dbReference>
<protein>
    <recommendedName>
        <fullName evidence="6">Restriction endonuclease</fullName>
    </recommendedName>
</protein>
<keyword evidence="1" id="KW-0540">Nuclease</keyword>
<comment type="caution">
    <text evidence="4">The sequence shown here is derived from an EMBL/GenBank/DDBJ whole genome shotgun (WGS) entry which is preliminary data.</text>
</comment>
<gene>
    <name evidence="4" type="ORF">A2625_07460</name>
</gene>
<evidence type="ECO:0000256" key="3">
    <source>
        <dbReference type="ARBA" id="ARBA00022801"/>
    </source>
</evidence>
<organism evidence="4 5">
    <name type="scientific">candidate division WOR-1 bacterium RIFCSPHIGHO2_01_FULL_53_15</name>
    <dbReference type="NCBI Taxonomy" id="1802564"/>
    <lineage>
        <taxon>Bacteria</taxon>
        <taxon>Bacillati</taxon>
        <taxon>Saganbacteria</taxon>
    </lineage>
</organism>
<proteinExistence type="predicted"/>
<dbReference type="EMBL" id="METM01000003">
    <property type="protein sequence ID" value="OGB90860.1"/>
    <property type="molecule type" value="Genomic_DNA"/>
</dbReference>
<dbReference type="InterPro" id="IPR037057">
    <property type="entry name" value="DNA_rep_MutH/T2_RE_sf"/>
</dbReference>
<name>A0A1F4Q4R5_UNCSA</name>
<dbReference type="Gene3D" id="3.40.600.10">
    <property type="entry name" value="DNA mismatch repair MutH/Restriction endonuclease, type II"/>
    <property type="match status" value="1"/>
</dbReference>
<dbReference type="GO" id="GO:0003677">
    <property type="term" value="F:DNA binding"/>
    <property type="evidence" value="ECO:0007669"/>
    <property type="project" value="InterPro"/>
</dbReference>
<dbReference type="GO" id="GO:0016787">
    <property type="term" value="F:hydrolase activity"/>
    <property type="evidence" value="ECO:0007669"/>
    <property type="project" value="UniProtKB-KW"/>
</dbReference>